<evidence type="ECO:0000256" key="1">
    <source>
        <dbReference type="ARBA" id="ARBA00004141"/>
    </source>
</evidence>
<feature type="transmembrane region" description="Helical" evidence="6">
    <location>
        <begin position="41"/>
        <end position="60"/>
    </location>
</feature>
<evidence type="ECO:0000256" key="2">
    <source>
        <dbReference type="ARBA" id="ARBA00010350"/>
    </source>
</evidence>
<dbReference type="Pfam" id="PF01027">
    <property type="entry name" value="Bax1-I"/>
    <property type="match status" value="1"/>
</dbReference>
<accession>A0A8J2YJ62</accession>
<keyword evidence="8" id="KW-1185">Reference proteome</keyword>
<comment type="subcellular location">
    <subcellularLocation>
        <location evidence="1">Membrane</location>
        <topology evidence="1">Multi-pass membrane protein</topology>
    </subcellularLocation>
</comment>
<dbReference type="EMBL" id="BMIR01000014">
    <property type="protein sequence ID" value="GGE47403.1"/>
    <property type="molecule type" value="Genomic_DNA"/>
</dbReference>
<feature type="transmembrane region" description="Helical" evidence="6">
    <location>
        <begin position="186"/>
        <end position="208"/>
    </location>
</feature>
<name>A0A8J2YJ62_9BACL</name>
<comment type="caution">
    <text evidence="7">The sequence shown here is derived from an EMBL/GenBank/DDBJ whole genome shotgun (WGS) entry which is preliminary data.</text>
</comment>
<feature type="transmembrane region" description="Helical" evidence="6">
    <location>
        <begin position="72"/>
        <end position="91"/>
    </location>
</feature>
<sequence>MMNETVVSSSHKPYAKLFAALFSGLIVATIGLYAGQFVPRALFFPLAIVEIIMLFMMIFARKRKSMGYLMMYAFMLISGLTLYPAISYYVSALGADVVLRAAGITAIAFGGTALYAVISKRDFRFLGSFLFISVLALLAMGILQIFFPVSGTAQLIYSAFGIFIFIGYTLYDFSRLTINGFTDRDIPMIVVSIYLDIVNLFLYILRFIGVLNDD</sequence>
<dbReference type="PANTHER" id="PTHR23291:SF50">
    <property type="entry name" value="PROTEIN LIFEGUARD 4"/>
    <property type="match status" value="1"/>
</dbReference>
<keyword evidence="5 6" id="KW-0472">Membrane</keyword>
<evidence type="ECO:0000256" key="5">
    <source>
        <dbReference type="ARBA" id="ARBA00023136"/>
    </source>
</evidence>
<comment type="similarity">
    <text evidence="2 6">Belongs to the BI1 family.</text>
</comment>
<organism evidence="7 8">
    <name type="scientific">Pullulanibacillus camelliae</name>
    <dbReference type="NCBI Taxonomy" id="1707096"/>
    <lineage>
        <taxon>Bacteria</taxon>
        <taxon>Bacillati</taxon>
        <taxon>Bacillota</taxon>
        <taxon>Bacilli</taxon>
        <taxon>Bacillales</taxon>
        <taxon>Sporolactobacillaceae</taxon>
        <taxon>Pullulanibacillus</taxon>
    </lineage>
</organism>
<dbReference type="InterPro" id="IPR006214">
    <property type="entry name" value="Bax_inhibitor_1-related"/>
</dbReference>
<keyword evidence="4 6" id="KW-1133">Transmembrane helix</keyword>
<evidence type="ECO:0000313" key="8">
    <source>
        <dbReference type="Proteomes" id="UP000628775"/>
    </source>
</evidence>
<feature type="transmembrane region" description="Helical" evidence="6">
    <location>
        <begin position="125"/>
        <end position="149"/>
    </location>
</feature>
<feature type="transmembrane region" description="Helical" evidence="6">
    <location>
        <begin position="17"/>
        <end position="35"/>
    </location>
</feature>
<keyword evidence="3 6" id="KW-0812">Transmembrane</keyword>
<feature type="transmembrane region" description="Helical" evidence="6">
    <location>
        <begin position="97"/>
        <end position="118"/>
    </location>
</feature>
<protein>
    <submittedName>
        <fullName evidence="7">Membrane protein</fullName>
    </submittedName>
</protein>
<dbReference type="PANTHER" id="PTHR23291">
    <property type="entry name" value="BAX INHIBITOR-RELATED"/>
    <property type="match status" value="1"/>
</dbReference>
<gene>
    <name evidence="7" type="ORF">GCM10011391_27750</name>
</gene>
<reference evidence="7" key="2">
    <citation type="submission" date="2020-09" db="EMBL/GenBank/DDBJ databases">
        <authorList>
            <person name="Sun Q."/>
            <person name="Zhou Y."/>
        </authorList>
    </citation>
    <scope>NUCLEOTIDE SEQUENCE</scope>
    <source>
        <strain evidence="7">CGMCC 1.15371</strain>
    </source>
</reference>
<evidence type="ECO:0000256" key="6">
    <source>
        <dbReference type="RuleBase" id="RU004379"/>
    </source>
</evidence>
<feature type="transmembrane region" description="Helical" evidence="6">
    <location>
        <begin position="155"/>
        <end position="174"/>
    </location>
</feature>
<dbReference type="GO" id="GO:0005886">
    <property type="term" value="C:plasma membrane"/>
    <property type="evidence" value="ECO:0007669"/>
    <property type="project" value="TreeGrafter"/>
</dbReference>
<dbReference type="Proteomes" id="UP000628775">
    <property type="component" value="Unassembled WGS sequence"/>
</dbReference>
<evidence type="ECO:0000256" key="3">
    <source>
        <dbReference type="ARBA" id="ARBA00022692"/>
    </source>
</evidence>
<reference evidence="7" key="1">
    <citation type="journal article" date="2014" name="Int. J. Syst. Evol. Microbiol.">
        <title>Complete genome sequence of Corynebacterium casei LMG S-19264T (=DSM 44701T), isolated from a smear-ripened cheese.</title>
        <authorList>
            <consortium name="US DOE Joint Genome Institute (JGI-PGF)"/>
            <person name="Walter F."/>
            <person name="Albersmeier A."/>
            <person name="Kalinowski J."/>
            <person name="Ruckert C."/>
        </authorList>
    </citation>
    <scope>NUCLEOTIDE SEQUENCE</scope>
    <source>
        <strain evidence="7">CGMCC 1.15371</strain>
    </source>
</reference>
<dbReference type="CDD" id="cd10432">
    <property type="entry name" value="BI-1-like_bacterial"/>
    <property type="match status" value="1"/>
</dbReference>
<evidence type="ECO:0000256" key="4">
    <source>
        <dbReference type="ARBA" id="ARBA00022989"/>
    </source>
</evidence>
<evidence type="ECO:0000313" key="7">
    <source>
        <dbReference type="EMBL" id="GGE47403.1"/>
    </source>
</evidence>
<dbReference type="AlphaFoldDB" id="A0A8J2YJ62"/>
<proteinExistence type="inferred from homology"/>